<accession>A0A8S5NK24</accession>
<evidence type="ECO:0000313" key="1">
    <source>
        <dbReference type="EMBL" id="DAD94703.1"/>
    </source>
</evidence>
<reference evidence="1" key="1">
    <citation type="journal article" date="2021" name="Proc. Natl. Acad. Sci. U.S.A.">
        <title>A Catalog of Tens of Thousands of Viruses from Human Metagenomes Reveals Hidden Associations with Chronic Diseases.</title>
        <authorList>
            <person name="Tisza M.J."/>
            <person name="Buck C.B."/>
        </authorList>
    </citation>
    <scope>NUCLEOTIDE SEQUENCE</scope>
    <source>
        <strain evidence="1">CtsMn4</strain>
    </source>
</reference>
<name>A0A8S5NK24_9CAUD</name>
<dbReference type="EMBL" id="BK015180">
    <property type="protein sequence ID" value="DAD94703.1"/>
    <property type="molecule type" value="Genomic_DNA"/>
</dbReference>
<sequence>MTQAVSRKTDKICRDQRLKTGYTLAQIGCVFFIDPPYTLLIP</sequence>
<protein>
    <submittedName>
        <fullName evidence="1">DNA adenine methylase</fullName>
    </submittedName>
</protein>
<dbReference type="GO" id="GO:0032259">
    <property type="term" value="P:methylation"/>
    <property type="evidence" value="ECO:0007669"/>
    <property type="project" value="UniProtKB-KW"/>
</dbReference>
<keyword evidence="1" id="KW-0808">Transferase</keyword>
<dbReference type="GO" id="GO:0008168">
    <property type="term" value="F:methyltransferase activity"/>
    <property type="evidence" value="ECO:0007669"/>
    <property type="project" value="UniProtKB-KW"/>
</dbReference>
<organism evidence="1">
    <name type="scientific">Siphoviridae sp. ctsMn4</name>
    <dbReference type="NCBI Taxonomy" id="2826485"/>
    <lineage>
        <taxon>Viruses</taxon>
        <taxon>Duplodnaviria</taxon>
        <taxon>Heunggongvirae</taxon>
        <taxon>Uroviricota</taxon>
        <taxon>Caudoviricetes</taxon>
    </lineage>
</organism>
<proteinExistence type="predicted"/>
<keyword evidence="1" id="KW-0489">Methyltransferase</keyword>